<evidence type="ECO:0000259" key="2">
    <source>
        <dbReference type="Pfam" id="PF14650"/>
    </source>
</evidence>
<accession>A0A2Y9QI80</accession>
<dbReference type="FunCoup" id="A0A2Y9QI80">
    <property type="interactions" value="1"/>
</dbReference>
<feature type="compositionally biased region" description="Polar residues" evidence="1">
    <location>
        <begin position="292"/>
        <end position="302"/>
    </location>
</feature>
<organism evidence="3 4">
    <name type="scientific">Trichechus manatus latirostris</name>
    <name type="common">Florida manatee</name>
    <dbReference type="NCBI Taxonomy" id="127582"/>
    <lineage>
        <taxon>Eukaryota</taxon>
        <taxon>Metazoa</taxon>
        <taxon>Chordata</taxon>
        <taxon>Craniata</taxon>
        <taxon>Vertebrata</taxon>
        <taxon>Euteleostomi</taxon>
        <taxon>Mammalia</taxon>
        <taxon>Eutheria</taxon>
        <taxon>Afrotheria</taxon>
        <taxon>Sirenia</taxon>
        <taxon>Trichechidae</taxon>
        <taxon>Trichechus</taxon>
    </lineage>
</organism>
<feature type="region of interest" description="Disordered" evidence="1">
    <location>
        <begin position="870"/>
        <end position="1004"/>
    </location>
</feature>
<feature type="region of interest" description="Disordered" evidence="1">
    <location>
        <begin position="823"/>
        <end position="843"/>
    </location>
</feature>
<evidence type="ECO:0000313" key="3">
    <source>
        <dbReference type="Proteomes" id="UP000248480"/>
    </source>
</evidence>
<reference evidence="4" key="1">
    <citation type="submission" date="2025-08" db="UniProtKB">
        <authorList>
            <consortium name="RefSeq"/>
        </authorList>
    </citation>
    <scope>IDENTIFICATION</scope>
</reference>
<evidence type="ECO:0000313" key="4">
    <source>
        <dbReference type="RefSeq" id="XP_023583105.1"/>
    </source>
</evidence>
<name>A0A2Y9QI80_TRIMA</name>
<feature type="region of interest" description="Disordered" evidence="1">
    <location>
        <begin position="64"/>
        <end position="104"/>
    </location>
</feature>
<feature type="domain" description="SPATA31" evidence="2">
    <location>
        <begin position="137"/>
        <end position="224"/>
    </location>
</feature>
<dbReference type="STRING" id="127582.A0A2Y9QI80"/>
<feature type="compositionally biased region" description="Basic and acidic residues" evidence="1">
    <location>
        <begin position="898"/>
        <end position="916"/>
    </location>
</feature>
<dbReference type="CTD" id="138724"/>
<evidence type="ECO:0000256" key="1">
    <source>
        <dbReference type="SAM" id="MobiDB-lite"/>
    </source>
</evidence>
<sequence length="1034" mass="112417">MEWLLEGLLGAEGDMGLLWGQLTHALACRHCGNSCLQSPGNVGLPLLHHVAFLDCLWKQKSEEEEEEEDASLGPLKPYSPKEVPIGEQTTRAPPQPSSGSEGFLKASGIPEQILTQPVNPSRSFPTFQILTNLPVRHTTASGSRLQQRKSQLFWGLPSLHSEFLDAALKLSVGPSIFFNKFAFLPKPNLLLPQYCPSTQLPTHQVHTMHDLEGLAPEPQLTPPPSSPPVLSLALHLKPFPAGQKGVLSYTEAHARTPGTSPLGVPLGYDTQWRTTKDKESLQASEPLMPAPCQSTVSLSEPQKVNPEGGLSSPKVFWGSMGQKENPQASEFPVPVLRLPPGPRPELHGGSTLRDPSGYEAQSRCRENSENPWAFQPTYLDLNPCSVPVPGIYGTSLACVPSGPEAPWKDIQRRENLWVSADTVSPLCPPSTSLPESTGMGPQGVLPESKALWETIGQRQNFWAPKSPASACSPPLAPLLKSQRINPVGGLPGSEAVWKDIAHSRNFWAAEPPSLVLSPPPALVLESFKVSPMGVLFDSEAVCGDIQRRKNSWASELLARSLPQDPNGASPQRILSDSGLVREVMEQKENCCDPVPPVRDPSPPPNSVSKSHIIEPIGNQWDYKPQGEVAEQKENCWATELPASGPSSHSAPPPELHIDSEFMWRSVQQREVPQGSSPPAVDALQPMFWPPSVAETMKIKPTQTDLFKGEIFPEAKVETLPSQEETIPEMPTHPGVQAWHWSRELELRLKNLQQSSASKFPGLSQPFCSSPAPSSTTPGSCELSSCPTQDTHPPNPCAYSSSCCFQKAQGTVPQLAQVSHCHHPHSFSQPQLRGAGRAKQSYQKQESVKRKMVVQVPSQESCVHLQAVDKCPGLQEPSNPKVSASGKRQNKASALPSTKKREQPKKSRSGDHRRGDAGLESSTVIGKSQPAQAQRLVEAPESRLSQRSQHRGQSSLHTALPQQLLPKTEGLQNQHGAGMGAGDVPNPQHCKHCKRHLSSPPPQAPLARGLQRVLAKFLGTLGTQPTKSNQQRKGW</sequence>
<dbReference type="PANTHER" id="PTHR21777">
    <property type="entry name" value="RCG55159-LIKE"/>
    <property type="match status" value="1"/>
</dbReference>
<dbReference type="InterPro" id="IPR026677">
    <property type="entry name" value="Spata31g1-like"/>
</dbReference>
<dbReference type="KEGG" id="tmu:111819703"/>
<dbReference type="Proteomes" id="UP000248480">
    <property type="component" value="Unplaced"/>
</dbReference>
<dbReference type="InterPro" id="IPR039509">
    <property type="entry name" value="SPATA31"/>
</dbReference>
<feature type="compositionally biased region" description="Polar residues" evidence="1">
    <location>
        <begin position="919"/>
        <end position="931"/>
    </location>
</feature>
<dbReference type="GeneID" id="111819703"/>
<feature type="compositionally biased region" description="Polar residues" evidence="1">
    <location>
        <begin position="87"/>
        <end position="100"/>
    </location>
</feature>
<gene>
    <name evidence="4" type="primary">SPATA31G1</name>
</gene>
<dbReference type="InParanoid" id="A0A2Y9QI80"/>
<dbReference type="Pfam" id="PF14650">
    <property type="entry name" value="FAM75"/>
    <property type="match status" value="1"/>
</dbReference>
<feature type="region of interest" description="Disordered" evidence="1">
    <location>
        <begin position="277"/>
        <end position="308"/>
    </location>
</feature>
<keyword evidence="3" id="KW-1185">Reference proteome</keyword>
<feature type="compositionally biased region" description="Polar residues" evidence="1">
    <location>
        <begin position="942"/>
        <end position="960"/>
    </location>
</feature>
<dbReference type="AlphaFoldDB" id="A0A2Y9QI80"/>
<dbReference type="PANTHER" id="PTHR21777:SF0">
    <property type="entry name" value="RCG55159-LIKE"/>
    <property type="match status" value="1"/>
</dbReference>
<dbReference type="RefSeq" id="XP_023583105.1">
    <property type="nucleotide sequence ID" value="XM_023727337.1"/>
</dbReference>
<protein>
    <submittedName>
        <fullName evidence="4">Uncharacterized protein C9orf131 homolog</fullName>
    </submittedName>
</protein>
<proteinExistence type="predicted"/>